<keyword evidence="1" id="KW-1133">Transmembrane helix</keyword>
<dbReference type="EMBL" id="QUMW01000012">
    <property type="protein sequence ID" value="REG23892.1"/>
    <property type="molecule type" value="Genomic_DNA"/>
</dbReference>
<feature type="transmembrane region" description="Helical" evidence="1">
    <location>
        <begin position="68"/>
        <end position="87"/>
    </location>
</feature>
<comment type="caution">
    <text evidence="2">The sequence shown here is derived from an EMBL/GenBank/DDBJ whole genome shotgun (WGS) entry which is preliminary data.</text>
</comment>
<organism evidence="2 3">
    <name type="scientific">Jeotgalicoccus halotolerans</name>
    <dbReference type="NCBI Taxonomy" id="157227"/>
    <lineage>
        <taxon>Bacteria</taxon>
        <taxon>Bacillati</taxon>
        <taxon>Bacillota</taxon>
        <taxon>Bacilli</taxon>
        <taxon>Bacillales</taxon>
        <taxon>Staphylococcaceae</taxon>
        <taxon>Jeotgalicoccus</taxon>
    </lineage>
</organism>
<keyword evidence="1" id="KW-0472">Membrane</keyword>
<dbReference type="RefSeq" id="WP_115885433.1">
    <property type="nucleotide sequence ID" value="NZ_CBCSHX010000006.1"/>
</dbReference>
<dbReference type="InterPro" id="IPR026369">
    <property type="entry name" value="CxxC_20_CxxC"/>
</dbReference>
<dbReference type="OrthoDB" id="2418141at2"/>
<sequence>MGECPYCKHQWTYKEKLLGYALKPRTRIKCAKCKEYLEPSTLSIIYDYIAILSVALFIFILIPLMGWPIVPSLLISFIMFLLYLLLFQPLTVRFKRYEYNVKDKPRGK</sequence>
<evidence type="ECO:0000313" key="2">
    <source>
        <dbReference type="EMBL" id="REG23892.1"/>
    </source>
</evidence>
<gene>
    <name evidence="2" type="ORF">DFR63_1639</name>
</gene>
<accession>A0A3E0AYW4</accession>
<proteinExistence type="predicted"/>
<protein>
    <submittedName>
        <fullName evidence="2">CXXC-20-CXXC protein</fullName>
    </submittedName>
</protein>
<dbReference type="NCBIfam" id="TIGR04104">
    <property type="entry name" value="cxxc_20_cxxc"/>
    <property type="match status" value="1"/>
</dbReference>
<name>A0A3E0AYW4_9STAP</name>
<reference evidence="2 3" key="1">
    <citation type="submission" date="2018-08" db="EMBL/GenBank/DDBJ databases">
        <title>Genomic Encyclopedia of Type Strains, Phase IV (KMG-IV): sequencing the most valuable type-strain genomes for metagenomic binning, comparative biology and taxonomic classification.</title>
        <authorList>
            <person name="Goeker M."/>
        </authorList>
    </citation>
    <scope>NUCLEOTIDE SEQUENCE [LARGE SCALE GENOMIC DNA]</scope>
    <source>
        <strain evidence="2 3">DSM 17274</strain>
    </source>
</reference>
<evidence type="ECO:0000256" key="1">
    <source>
        <dbReference type="SAM" id="Phobius"/>
    </source>
</evidence>
<dbReference type="Proteomes" id="UP000257076">
    <property type="component" value="Unassembled WGS sequence"/>
</dbReference>
<keyword evidence="1" id="KW-0812">Transmembrane</keyword>
<keyword evidence="3" id="KW-1185">Reference proteome</keyword>
<evidence type="ECO:0000313" key="3">
    <source>
        <dbReference type="Proteomes" id="UP000257076"/>
    </source>
</evidence>
<feature type="transmembrane region" description="Helical" evidence="1">
    <location>
        <begin position="44"/>
        <end position="62"/>
    </location>
</feature>
<dbReference type="AlphaFoldDB" id="A0A3E0AYW4"/>